<feature type="region of interest" description="Disordered" evidence="1">
    <location>
        <begin position="1"/>
        <end position="32"/>
    </location>
</feature>
<evidence type="ECO:0000313" key="2">
    <source>
        <dbReference type="EMBL" id="EXB46061.1"/>
    </source>
</evidence>
<protein>
    <submittedName>
        <fullName evidence="2">Uncharacterized protein</fullName>
    </submittedName>
</protein>
<sequence>MASSRAKNFKRAIRKGKGHNGKMESASEDARLQRVRQVRGRIRASNGFLDGQKTKEAGDAKWGTDDVAKWDLQGLVCGLSFHGLAEWVRNED</sequence>
<organism evidence="2 3">
    <name type="scientific">Morus notabilis</name>
    <dbReference type="NCBI Taxonomy" id="981085"/>
    <lineage>
        <taxon>Eukaryota</taxon>
        <taxon>Viridiplantae</taxon>
        <taxon>Streptophyta</taxon>
        <taxon>Embryophyta</taxon>
        <taxon>Tracheophyta</taxon>
        <taxon>Spermatophyta</taxon>
        <taxon>Magnoliopsida</taxon>
        <taxon>eudicotyledons</taxon>
        <taxon>Gunneridae</taxon>
        <taxon>Pentapetalae</taxon>
        <taxon>rosids</taxon>
        <taxon>fabids</taxon>
        <taxon>Rosales</taxon>
        <taxon>Moraceae</taxon>
        <taxon>Moreae</taxon>
        <taxon>Morus</taxon>
    </lineage>
</organism>
<accession>W9QPQ5</accession>
<proteinExistence type="predicted"/>
<gene>
    <name evidence="2" type="ORF">L484_015922</name>
</gene>
<evidence type="ECO:0000256" key="1">
    <source>
        <dbReference type="SAM" id="MobiDB-lite"/>
    </source>
</evidence>
<dbReference type="Proteomes" id="UP000030645">
    <property type="component" value="Unassembled WGS sequence"/>
</dbReference>
<reference evidence="3" key="1">
    <citation type="submission" date="2013-01" db="EMBL/GenBank/DDBJ databases">
        <title>Draft Genome Sequence of a Mulberry Tree, Morus notabilis C.K. Schneid.</title>
        <authorList>
            <person name="He N."/>
            <person name="Zhao S."/>
        </authorList>
    </citation>
    <scope>NUCLEOTIDE SEQUENCE</scope>
</reference>
<feature type="compositionally biased region" description="Basic residues" evidence="1">
    <location>
        <begin position="7"/>
        <end position="20"/>
    </location>
</feature>
<evidence type="ECO:0000313" key="3">
    <source>
        <dbReference type="Proteomes" id="UP000030645"/>
    </source>
</evidence>
<dbReference type="AlphaFoldDB" id="W9QPQ5"/>
<dbReference type="EMBL" id="KE343920">
    <property type="protein sequence ID" value="EXB46061.1"/>
    <property type="molecule type" value="Genomic_DNA"/>
</dbReference>
<keyword evidence="3" id="KW-1185">Reference proteome</keyword>
<name>W9QPQ5_9ROSA</name>